<dbReference type="AlphaFoldDB" id="A0A1U9M947"/>
<proteinExistence type="predicted"/>
<gene>
    <name evidence="3" type="ORF">BBC0178_003410</name>
</gene>
<dbReference type="GO" id="GO:0052913">
    <property type="term" value="F:16S rRNA (guanine(966)-N(2))-methyltransferase activity"/>
    <property type="evidence" value="ECO:0007669"/>
    <property type="project" value="UniProtKB-EC"/>
</dbReference>
<dbReference type="EMBL" id="CP015820">
    <property type="protein sequence ID" value="AQT41845.1"/>
    <property type="molecule type" value="Genomic_DNA"/>
</dbReference>
<dbReference type="InterPro" id="IPR002052">
    <property type="entry name" value="DNA_methylase_N6_adenine_CS"/>
</dbReference>
<accession>A0A1U9M947</accession>
<dbReference type="Pfam" id="PF03602">
    <property type="entry name" value="Cons_hypoth95"/>
    <property type="match status" value="1"/>
</dbReference>
<keyword evidence="2 3" id="KW-0808">Transferase</keyword>
<dbReference type="NCBIfam" id="TIGR00095">
    <property type="entry name" value="16S rRNA (guanine(966)-N(2))-methyltransferase RsmD"/>
    <property type="match status" value="1"/>
</dbReference>
<evidence type="ECO:0000313" key="4">
    <source>
        <dbReference type="Proteomes" id="UP000189660"/>
    </source>
</evidence>
<evidence type="ECO:0000256" key="1">
    <source>
        <dbReference type="ARBA" id="ARBA00022603"/>
    </source>
</evidence>
<dbReference type="PROSITE" id="PS00092">
    <property type="entry name" value="N6_MTASE"/>
    <property type="match status" value="1"/>
</dbReference>
<sequence>MEDQVRVVGGKFSGRHLATPTGQAIRPTTDRTRESLFNILGSRQENFWNGKRVLDLFSGTGALGIEALSRGAETCTFVEQSVEGRGLIHENIEAFRLQGVTRLLRRDATRLGQIGTMQPFDVVFADPPYGHGLGEKAFSAAIEGQWVRNNALFVLEETKEATIRLPDIFKLDDERHYGGTIIYIYMLQL</sequence>
<dbReference type="CDD" id="cd02440">
    <property type="entry name" value="AdoMet_MTases"/>
    <property type="match status" value="1"/>
</dbReference>
<keyword evidence="1 3" id="KW-0489">Methyltransferase</keyword>
<organism evidence="3 4">
    <name type="scientific">Bartonella apihabitans</name>
    <dbReference type="NCBI Taxonomy" id="2750929"/>
    <lineage>
        <taxon>Bacteria</taxon>
        <taxon>Pseudomonadati</taxon>
        <taxon>Pseudomonadota</taxon>
        <taxon>Alphaproteobacteria</taxon>
        <taxon>Hyphomicrobiales</taxon>
        <taxon>Bartonellaceae</taxon>
        <taxon>Bartonella</taxon>
    </lineage>
</organism>
<dbReference type="PANTHER" id="PTHR43542:SF1">
    <property type="entry name" value="METHYLTRANSFERASE"/>
    <property type="match status" value="1"/>
</dbReference>
<dbReference type="InterPro" id="IPR029063">
    <property type="entry name" value="SAM-dependent_MTases_sf"/>
</dbReference>
<reference evidence="3 4" key="1">
    <citation type="submission" date="2016-11" db="EMBL/GenBank/DDBJ databases">
        <title>Comparative genomics of Bartonella apis.</title>
        <authorList>
            <person name="Engel P."/>
        </authorList>
    </citation>
    <scope>NUCLEOTIDE SEQUENCE [LARGE SCALE GENOMIC DNA]</scope>
    <source>
        <strain evidence="3 4">BBC0178</strain>
    </source>
</reference>
<dbReference type="Proteomes" id="UP000189660">
    <property type="component" value="Chromosome"/>
</dbReference>
<dbReference type="PIRSF" id="PIRSF004553">
    <property type="entry name" value="CHP00095"/>
    <property type="match status" value="1"/>
</dbReference>
<dbReference type="KEGG" id="bapa:BBC0178_003410"/>
<keyword evidence="4" id="KW-1185">Reference proteome</keyword>
<dbReference type="PANTHER" id="PTHR43542">
    <property type="entry name" value="METHYLTRANSFERASE"/>
    <property type="match status" value="1"/>
</dbReference>
<dbReference type="InterPro" id="IPR004398">
    <property type="entry name" value="RNA_MeTrfase_RsmD"/>
</dbReference>
<name>A0A1U9M947_9HYPH</name>
<dbReference type="SUPFAM" id="SSF53335">
    <property type="entry name" value="S-adenosyl-L-methionine-dependent methyltransferases"/>
    <property type="match status" value="1"/>
</dbReference>
<dbReference type="EC" id="2.1.1.171" evidence="3"/>
<evidence type="ECO:0000313" key="3">
    <source>
        <dbReference type="EMBL" id="AQT41845.1"/>
    </source>
</evidence>
<protein>
    <submittedName>
        <fullName evidence="3">16S rRNA (Guanine966-N2)-methyltransferase</fullName>
        <ecNumber evidence="3">2.1.1.171</ecNumber>
    </submittedName>
</protein>
<dbReference type="GO" id="GO:0003676">
    <property type="term" value="F:nucleic acid binding"/>
    <property type="evidence" value="ECO:0007669"/>
    <property type="project" value="InterPro"/>
</dbReference>
<dbReference type="Gene3D" id="3.40.50.150">
    <property type="entry name" value="Vaccinia Virus protein VP39"/>
    <property type="match status" value="1"/>
</dbReference>
<evidence type="ECO:0000256" key="2">
    <source>
        <dbReference type="ARBA" id="ARBA00022679"/>
    </source>
</evidence>